<dbReference type="AlphaFoldDB" id="A0A9D9ESS0"/>
<dbReference type="GO" id="GO:0016787">
    <property type="term" value="F:hydrolase activity"/>
    <property type="evidence" value="ECO:0007669"/>
    <property type="project" value="UniProtKB-KW"/>
</dbReference>
<feature type="signal peptide" evidence="1">
    <location>
        <begin position="1"/>
        <end position="22"/>
    </location>
</feature>
<reference evidence="2" key="1">
    <citation type="submission" date="2020-10" db="EMBL/GenBank/DDBJ databases">
        <authorList>
            <person name="Gilroy R."/>
        </authorList>
    </citation>
    <scope>NUCLEOTIDE SEQUENCE</scope>
    <source>
        <strain evidence="2">B1-20833</strain>
    </source>
</reference>
<name>A0A9D9ESS0_9BACT</name>
<comment type="caution">
    <text evidence="2">The sequence shown here is derived from an EMBL/GenBank/DDBJ whole genome shotgun (WGS) entry which is preliminary data.</text>
</comment>
<protein>
    <submittedName>
        <fullName evidence="2">Glycoside hydrolase family 99-like domain-containing protein</fullName>
    </submittedName>
</protein>
<sequence length="395" mass="45311">MKRTTTIATVCGLLLLSATACTDRNAETGIRTTDGYIVAAYIWPSCHDDSLAHRYLWGEGIGEWEIIRQGDPRFEGHYQPKQPLWGYEMDNDPEVVERWIDTAVEHGVNTFIYDWYWFMEGPYLESALNDGFLKARNRDKMNFYIMWANHTVAKNYWNCRRYGDDSSVLFSPEVDRENFKKIVARIISRYFSQPNYLKIDNCPVMAIFDYDRIVKSFGNTAEAARALDYFRDEAVKAGFDGIHFQMNPGGGYHLSEAESARLAGLVDTLGINSIAFYNMGGFDPDYLRHGADAIEIRKEWDEAFDIPVFPTVSIGWDDTPRFPEKGADDVTRFHNTPVSFAAFLDEAKDYADAHPEQPKIVVINAWNEWVEGSYLLPDRLNGFGYLESVRDVFSE</sequence>
<dbReference type="EMBL" id="JADIMI010000055">
    <property type="protein sequence ID" value="MBO8452348.1"/>
    <property type="molecule type" value="Genomic_DNA"/>
</dbReference>
<dbReference type="Gene3D" id="3.20.20.80">
    <property type="entry name" value="Glycosidases"/>
    <property type="match status" value="1"/>
</dbReference>
<dbReference type="InterPro" id="IPR032719">
    <property type="entry name" value="WbsX"/>
</dbReference>
<dbReference type="Pfam" id="PF14307">
    <property type="entry name" value="Glyco_tran_WbsX"/>
    <property type="match status" value="1"/>
</dbReference>
<organism evidence="2 3">
    <name type="scientific">Candidatus Cryptobacteroides intestinavium</name>
    <dbReference type="NCBI Taxonomy" id="2840766"/>
    <lineage>
        <taxon>Bacteria</taxon>
        <taxon>Pseudomonadati</taxon>
        <taxon>Bacteroidota</taxon>
        <taxon>Bacteroidia</taxon>
        <taxon>Bacteroidales</taxon>
        <taxon>Candidatus Cryptobacteroides</taxon>
    </lineage>
</organism>
<keyword evidence="2" id="KW-0378">Hydrolase</keyword>
<dbReference type="PANTHER" id="PTHR41244">
    <property type="entry name" value="RHAMNAN SYNTHESIS F"/>
    <property type="match status" value="1"/>
</dbReference>
<reference evidence="2" key="2">
    <citation type="journal article" date="2021" name="PeerJ">
        <title>Extensive microbial diversity within the chicken gut microbiome revealed by metagenomics and culture.</title>
        <authorList>
            <person name="Gilroy R."/>
            <person name="Ravi A."/>
            <person name="Getino M."/>
            <person name="Pursley I."/>
            <person name="Horton D.L."/>
            <person name="Alikhan N.F."/>
            <person name="Baker D."/>
            <person name="Gharbi K."/>
            <person name="Hall N."/>
            <person name="Watson M."/>
            <person name="Adriaenssens E.M."/>
            <person name="Foster-Nyarko E."/>
            <person name="Jarju S."/>
            <person name="Secka A."/>
            <person name="Antonio M."/>
            <person name="Oren A."/>
            <person name="Chaudhuri R.R."/>
            <person name="La Ragione R."/>
            <person name="Hildebrand F."/>
            <person name="Pallen M.J."/>
        </authorList>
    </citation>
    <scope>NUCLEOTIDE SEQUENCE</scope>
    <source>
        <strain evidence="2">B1-20833</strain>
    </source>
</reference>
<keyword evidence="1" id="KW-0732">Signal</keyword>
<accession>A0A9D9ESS0</accession>
<feature type="chain" id="PRO_5038658819" evidence="1">
    <location>
        <begin position="23"/>
        <end position="395"/>
    </location>
</feature>
<dbReference type="CDD" id="cd11579">
    <property type="entry name" value="Glyco_tran_WbsX"/>
    <property type="match status" value="1"/>
</dbReference>
<evidence type="ECO:0000313" key="2">
    <source>
        <dbReference type="EMBL" id="MBO8452348.1"/>
    </source>
</evidence>
<evidence type="ECO:0000313" key="3">
    <source>
        <dbReference type="Proteomes" id="UP000823661"/>
    </source>
</evidence>
<dbReference type="PANTHER" id="PTHR41244:SF1">
    <property type="entry name" value="GLYCOSYLTRANSFERASE"/>
    <property type="match status" value="1"/>
</dbReference>
<gene>
    <name evidence="2" type="ORF">IAC06_05640</name>
</gene>
<dbReference type="Proteomes" id="UP000823661">
    <property type="component" value="Unassembled WGS sequence"/>
</dbReference>
<evidence type="ECO:0000256" key="1">
    <source>
        <dbReference type="SAM" id="SignalP"/>
    </source>
</evidence>
<proteinExistence type="predicted"/>
<dbReference type="PROSITE" id="PS51257">
    <property type="entry name" value="PROKAR_LIPOPROTEIN"/>
    <property type="match status" value="1"/>
</dbReference>